<dbReference type="AlphaFoldDB" id="A0A0J0XP51"/>
<feature type="compositionally biased region" description="Low complexity" evidence="3">
    <location>
        <begin position="38"/>
        <end position="48"/>
    </location>
</feature>
<name>A0A0J0XP51_9TREE</name>
<feature type="compositionally biased region" description="Low complexity" evidence="3">
    <location>
        <begin position="183"/>
        <end position="209"/>
    </location>
</feature>
<keyword evidence="6" id="KW-1185">Reference proteome</keyword>
<feature type="region of interest" description="Disordered" evidence="3">
    <location>
        <begin position="408"/>
        <end position="431"/>
    </location>
</feature>
<sequence>MPPADSIASDNEATDRLTHREPVSLKRGREGSVDHTASEAASAAYIAAKKNRLEETPETQETQSEIDEEKAPSKEGRTVGEVRRKVQEMTWKEGERVERAASDTDKDEDKIISTPAEGEGEEKRSEEGDWVKVDKAEASGDEAEAEATGTSGTPETTSEDAPSLKRKADEPTEETEEKKRKSTSPTPTHSPPKSAETAAAAEPKKPQATFGSFSAKPSPFAAMAGTSAFGTAAKKTEPNALDKKPAAFASSGFGSYSSAFSPFAAKKSEAKAESSSFGDILKEKGADDAAEEKKPQLDRQDVPTGEEEEETMYQTRAKLFMMEGEGAWKERGVGLLKLNRRRDDRSCARLVMRADGVLRVILNTALYVGMSCLEDGKHVRMTIFEAGERRFVTIRTASPKVATELASAIHEHTPLQSKKSKSPSEPAESAV</sequence>
<evidence type="ECO:0000256" key="3">
    <source>
        <dbReference type="SAM" id="MobiDB-lite"/>
    </source>
</evidence>
<feature type="compositionally biased region" description="Low complexity" evidence="3">
    <location>
        <begin position="146"/>
        <end position="156"/>
    </location>
</feature>
<evidence type="ECO:0000256" key="1">
    <source>
        <dbReference type="ARBA" id="ARBA00004123"/>
    </source>
</evidence>
<dbReference type="EMBL" id="KQ087201">
    <property type="protein sequence ID" value="KLT42847.1"/>
    <property type="molecule type" value="Genomic_DNA"/>
</dbReference>
<gene>
    <name evidence="5" type="ORF">CC85DRAFT_327893</name>
</gene>
<dbReference type="Gene3D" id="2.30.29.30">
    <property type="entry name" value="Pleckstrin-homology domain (PH domain)/Phosphotyrosine-binding domain (PTB)"/>
    <property type="match status" value="1"/>
</dbReference>
<dbReference type="Proteomes" id="UP000053611">
    <property type="component" value="Unassembled WGS sequence"/>
</dbReference>
<dbReference type="InterPro" id="IPR011993">
    <property type="entry name" value="PH-like_dom_sf"/>
</dbReference>
<evidence type="ECO:0000313" key="6">
    <source>
        <dbReference type="Proteomes" id="UP000053611"/>
    </source>
</evidence>
<feature type="region of interest" description="Disordered" evidence="3">
    <location>
        <begin position="1"/>
        <end position="221"/>
    </location>
</feature>
<dbReference type="RefSeq" id="XP_018279338.1">
    <property type="nucleotide sequence ID" value="XM_018426631.1"/>
</dbReference>
<evidence type="ECO:0000256" key="2">
    <source>
        <dbReference type="ARBA" id="ARBA00023242"/>
    </source>
</evidence>
<protein>
    <recommendedName>
        <fullName evidence="4">RanBD1 domain-containing protein</fullName>
    </recommendedName>
</protein>
<accession>A0A0J0XP51</accession>
<dbReference type="SUPFAM" id="SSF50729">
    <property type="entry name" value="PH domain-like"/>
    <property type="match status" value="1"/>
</dbReference>
<dbReference type="GO" id="GO:0005634">
    <property type="term" value="C:nucleus"/>
    <property type="evidence" value="ECO:0007669"/>
    <property type="project" value="UniProtKB-SubCell"/>
</dbReference>
<proteinExistence type="predicted"/>
<feature type="region of interest" description="Disordered" evidence="3">
    <location>
        <begin position="285"/>
        <end position="311"/>
    </location>
</feature>
<feature type="compositionally biased region" description="Basic and acidic residues" evidence="3">
    <location>
        <begin position="285"/>
        <end position="301"/>
    </location>
</feature>
<dbReference type="OrthoDB" id="185618at2759"/>
<comment type="subcellular location">
    <subcellularLocation>
        <location evidence="1">Nucleus</location>
    </subcellularLocation>
</comment>
<evidence type="ECO:0000313" key="5">
    <source>
        <dbReference type="EMBL" id="KLT42847.1"/>
    </source>
</evidence>
<dbReference type="InterPro" id="IPR000156">
    <property type="entry name" value="Ran_bind_dom"/>
</dbReference>
<keyword evidence="2" id="KW-0539">Nucleus</keyword>
<organism evidence="5 6">
    <name type="scientific">Cutaneotrichosporon oleaginosum</name>
    <dbReference type="NCBI Taxonomy" id="879819"/>
    <lineage>
        <taxon>Eukaryota</taxon>
        <taxon>Fungi</taxon>
        <taxon>Dikarya</taxon>
        <taxon>Basidiomycota</taxon>
        <taxon>Agaricomycotina</taxon>
        <taxon>Tremellomycetes</taxon>
        <taxon>Trichosporonales</taxon>
        <taxon>Trichosporonaceae</taxon>
        <taxon>Cutaneotrichosporon</taxon>
    </lineage>
</organism>
<reference evidence="5 6" key="1">
    <citation type="submission" date="2015-03" db="EMBL/GenBank/DDBJ databases">
        <title>Genomics and transcriptomics of the oil-accumulating basidiomycete yeast T. oleaginosus allow insights into substrate utilization and the diverse evolutionary trajectories of mating systems in fungi.</title>
        <authorList>
            <consortium name="DOE Joint Genome Institute"/>
            <person name="Kourist R."/>
            <person name="Kracht O."/>
            <person name="Bracharz F."/>
            <person name="Lipzen A."/>
            <person name="Nolan M."/>
            <person name="Ohm R."/>
            <person name="Grigoriev I."/>
            <person name="Sun S."/>
            <person name="Heitman J."/>
            <person name="Bruck T."/>
            <person name="Nowrousian M."/>
        </authorList>
    </citation>
    <scope>NUCLEOTIDE SEQUENCE [LARGE SCALE GENOMIC DNA]</scope>
    <source>
        <strain evidence="5 6">IBC0246</strain>
    </source>
</reference>
<feature type="domain" description="RanBD1" evidence="4">
    <location>
        <begin position="289"/>
        <end position="371"/>
    </location>
</feature>
<feature type="compositionally biased region" description="Basic and acidic residues" evidence="3">
    <location>
        <begin position="69"/>
        <end position="111"/>
    </location>
</feature>
<feature type="compositionally biased region" description="Basic and acidic residues" evidence="3">
    <location>
        <begin position="13"/>
        <end position="37"/>
    </location>
</feature>
<dbReference type="PROSITE" id="PS50196">
    <property type="entry name" value="RANBD1"/>
    <property type="match status" value="1"/>
</dbReference>
<dbReference type="InterPro" id="IPR045255">
    <property type="entry name" value="RanBP1-like"/>
</dbReference>
<dbReference type="GeneID" id="28987234"/>
<dbReference type="SMART" id="SM00160">
    <property type="entry name" value="RanBD"/>
    <property type="match status" value="1"/>
</dbReference>
<feature type="compositionally biased region" description="Basic and acidic residues" evidence="3">
    <location>
        <begin position="121"/>
        <end position="138"/>
    </location>
</feature>
<evidence type="ECO:0000259" key="4">
    <source>
        <dbReference type="PROSITE" id="PS50196"/>
    </source>
</evidence>
<dbReference type="STRING" id="879819.A0A0J0XP51"/>
<dbReference type="PANTHER" id="PTHR23138:SF142">
    <property type="entry name" value="RAN-BINDING PROTEIN 3B-RELATED"/>
    <property type="match status" value="1"/>
</dbReference>
<dbReference type="PANTHER" id="PTHR23138">
    <property type="entry name" value="RAN BINDING PROTEIN"/>
    <property type="match status" value="1"/>
</dbReference>
<dbReference type="Pfam" id="PF00638">
    <property type="entry name" value="Ran_BP1"/>
    <property type="match status" value="1"/>
</dbReference>